<evidence type="ECO:0000256" key="1">
    <source>
        <dbReference type="ARBA" id="ARBA00022475"/>
    </source>
</evidence>
<dbReference type="GO" id="GO:0009898">
    <property type="term" value="C:cytoplasmic side of plasma membrane"/>
    <property type="evidence" value="ECO:0007669"/>
    <property type="project" value="UniProtKB-UniRule"/>
</dbReference>
<dbReference type="PANTHER" id="PTHR32432">
    <property type="entry name" value="CELL DIVISION PROTEIN FTSA-RELATED"/>
    <property type="match status" value="1"/>
</dbReference>
<dbReference type="SUPFAM" id="SSF53067">
    <property type="entry name" value="Actin-like ATPase domain"/>
    <property type="match status" value="2"/>
</dbReference>
<reference evidence="9" key="1">
    <citation type="submission" date="2017-09" db="EMBL/GenBank/DDBJ databases">
        <title>Depth-based differentiation of microbial function through sediment-hosted aquifers and enrichment of novel symbionts in the deep terrestrial subsurface.</title>
        <authorList>
            <person name="Probst A.J."/>
            <person name="Ladd B."/>
            <person name="Jarett J.K."/>
            <person name="Geller-Mcgrath D.E."/>
            <person name="Sieber C.M.K."/>
            <person name="Emerson J.B."/>
            <person name="Anantharaman K."/>
            <person name="Thomas B.C."/>
            <person name="Malmstrom R."/>
            <person name="Stieglmeier M."/>
            <person name="Klingl A."/>
            <person name="Woyke T."/>
            <person name="Ryan C.M."/>
            <person name="Banfield J.F."/>
        </authorList>
    </citation>
    <scope>NUCLEOTIDE SEQUENCE [LARGE SCALE GENOMIC DNA]</scope>
</reference>
<dbReference type="SMART" id="SM00842">
    <property type="entry name" value="FtsA"/>
    <property type="match status" value="1"/>
</dbReference>
<proteinExistence type="inferred from homology"/>
<keyword evidence="3 5" id="KW-0472">Membrane</keyword>
<gene>
    <name evidence="5 8" type="primary">ftsA</name>
    <name evidence="8" type="ORF">COU30_00575</name>
</gene>
<keyword evidence="1 5" id="KW-1003">Cell membrane</keyword>
<comment type="subunit">
    <text evidence="5">Self-interacts. Interacts with FtsZ.</text>
</comment>
<dbReference type="Pfam" id="PF14450">
    <property type="entry name" value="FtsA"/>
    <property type="match status" value="1"/>
</dbReference>
<dbReference type="Gene3D" id="3.30.1490.110">
    <property type="match status" value="1"/>
</dbReference>
<sequence length="419" mass="45187">MVKRSRQQVRTITGIDVGSTAIRVAVGQYVVDRDDHSTLQIIGVVEVPSEGVQKGVVTSIEETVSSMSNALEQVERLTGMPVDHVWVGINGAHILAQESRGVVAIAKSDGEITDEDIERAVHAARTVAAPLNYDVLHVLPRDFSVDGQTGIKDPVGMTGIRLEVNTQMIYGLTTHVNNLTKAVYRSGVDVDDIVLSIVAAGEAVTTPRQRDIGVAVVNIGGSTTSILVYEGGDIVHTTVLPIGSAHVTNDLAIGLRTAIDTAEHVKIMHGRCITKGLKKRDLVTITDSHGEQYEFSQKYIAEIVQARMAEILEKVNDEFTKIQLQGLLPAGVIFTGGGAKINGLIDLAKETLGLPASIGYPIDVQGIQDHVGDLSFTTAVGLVVWGAHVEERKTYDKRFPLKGKRIAEQVQKIFRSLMP</sequence>
<comment type="subcellular location">
    <subcellularLocation>
        <location evidence="5">Cell membrane</location>
        <topology evidence="5">Peripheral membrane protein</topology>
        <orientation evidence="5">Cytoplasmic side</orientation>
    </subcellularLocation>
    <text evidence="5">Localizes to the Z ring in an FtsZ-dependent manner. Targeted to the membrane through a conserved C-terminal amphipathic helix.</text>
</comment>
<dbReference type="InterPro" id="IPR020823">
    <property type="entry name" value="Cell_div_FtsA"/>
</dbReference>
<dbReference type="HAMAP" id="MF_02033">
    <property type="entry name" value="FtsA"/>
    <property type="match status" value="1"/>
</dbReference>
<accession>A0A2M6P266</accession>
<protein>
    <recommendedName>
        <fullName evidence="5 6">Cell division protein FtsA</fullName>
    </recommendedName>
</protein>
<comment type="similarity">
    <text evidence="5 6">Belongs to the FtsA/MreB family.</text>
</comment>
<evidence type="ECO:0000313" key="8">
    <source>
        <dbReference type="EMBL" id="PIR77787.1"/>
    </source>
</evidence>
<keyword evidence="2 5" id="KW-0132">Cell division</keyword>
<dbReference type="Pfam" id="PF02491">
    <property type="entry name" value="SHS2_FTSA"/>
    <property type="match status" value="1"/>
</dbReference>
<evidence type="ECO:0000313" key="9">
    <source>
        <dbReference type="Proteomes" id="UP000228528"/>
    </source>
</evidence>
<dbReference type="GO" id="GO:0043093">
    <property type="term" value="P:FtsZ-dependent cytokinesis"/>
    <property type="evidence" value="ECO:0007669"/>
    <property type="project" value="UniProtKB-UniRule"/>
</dbReference>
<comment type="caution">
    <text evidence="8">The sequence shown here is derived from an EMBL/GenBank/DDBJ whole genome shotgun (WGS) entry which is preliminary data.</text>
</comment>
<name>A0A2M6P266_9BACT</name>
<dbReference type="GO" id="GO:0032153">
    <property type="term" value="C:cell division site"/>
    <property type="evidence" value="ECO:0007669"/>
    <property type="project" value="UniProtKB-UniRule"/>
</dbReference>
<evidence type="ECO:0000256" key="2">
    <source>
        <dbReference type="ARBA" id="ARBA00022618"/>
    </source>
</evidence>
<feature type="domain" description="SHS2" evidence="7">
    <location>
        <begin position="12"/>
        <end position="204"/>
    </location>
</feature>
<evidence type="ECO:0000256" key="4">
    <source>
        <dbReference type="ARBA" id="ARBA00023306"/>
    </source>
</evidence>
<dbReference type="InterPro" id="IPR050696">
    <property type="entry name" value="FtsA/MreB"/>
</dbReference>
<dbReference type="PIRSF" id="PIRSF003101">
    <property type="entry name" value="FtsA"/>
    <property type="match status" value="1"/>
</dbReference>
<dbReference type="EMBL" id="PFBW01000028">
    <property type="protein sequence ID" value="PIR77787.1"/>
    <property type="molecule type" value="Genomic_DNA"/>
</dbReference>
<keyword evidence="4 5" id="KW-0131">Cell cycle</keyword>
<dbReference type="InterPro" id="IPR003494">
    <property type="entry name" value="SHS2_FtsA"/>
</dbReference>
<evidence type="ECO:0000256" key="3">
    <source>
        <dbReference type="ARBA" id="ARBA00023136"/>
    </source>
</evidence>
<evidence type="ECO:0000259" key="7">
    <source>
        <dbReference type="SMART" id="SM00842"/>
    </source>
</evidence>
<evidence type="ECO:0000256" key="6">
    <source>
        <dbReference type="PIRNR" id="PIRNR003101"/>
    </source>
</evidence>
<dbReference type="CDD" id="cd24048">
    <property type="entry name" value="ASKHA_NBD_FtsA"/>
    <property type="match status" value="1"/>
</dbReference>
<dbReference type="AlphaFoldDB" id="A0A2M6P266"/>
<comment type="function">
    <text evidence="5 6">Cell division protein that is involved in the assembly of the Z ring. May serve as a membrane anchor for the Z ring.</text>
</comment>
<dbReference type="InterPro" id="IPR043129">
    <property type="entry name" value="ATPase_NBD"/>
</dbReference>
<dbReference type="NCBIfam" id="TIGR01174">
    <property type="entry name" value="ftsA"/>
    <property type="match status" value="1"/>
</dbReference>
<organism evidence="8 9">
    <name type="scientific">Candidatus Magasanikbacteria bacterium CG10_big_fil_rev_8_21_14_0_10_38_6</name>
    <dbReference type="NCBI Taxonomy" id="1974647"/>
    <lineage>
        <taxon>Bacteria</taxon>
        <taxon>Candidatus Magasanikiibacteriota</taxon>
    </lineage>
</organism>
<dbReference type="Proteomes" id="UP000228528">
    <property type="component" value="Unassembled WGS sequence"/>
</dbReference>
<dbReference type="Gene3D" id="3.30.420.40">
    <property type="match status" value="1"/>
</dbReference>
<evidence type="ECO:0000256" key="5">
    <source>
        <dbReference type="HAMAP-Rule" id="MF_02033"/>
    </source>
</evidence>
<dbReference type="PANTHER" id="PTHR32432:SF4">
    <property type="entry name" value="CELL DIVISION PROTEIN FTSA"/>
    <property type="match status" value="1"/>
</dbReference>